<feature type="domain" description="Zn(2)-C6 fungal-type" evidence="7">
    <location>
        <begin position="10"/>
        <end position="40"/>
    </location>
</feature>
<protein>
    <recommendedName>
        <fullName evidence="7">Zn(2)-C6 fungal-type domain-containing protein</fullName>
    </recommendedName>
</protein>
<dbReference type="GO" id="GO:0005634">
    <property type="term" value="C:nucleus"/>
    <property type="evidence" value="ECO:0007669"/>
    <property type="project" value="UniProtKB-SubCell"/>
</dbReference>
<dbReference type="PANTHER" id="PTHR31845:SF10">
    <property type="entry name" value="ZN(II)2CYS6 TRANSCRIPTION FACTOR (EUROFUNG)"/>
    <property type="match status" value="1"/>
</dbReference>
<dbReference type="InterPro" id="IPR036864">
    <property type="entry name" value="Zn2-C6_fun-type_DNA-bd_sf"/>
</dbReference>
<evidence type="ECO:0000256" key="2">
    <source>
        <dbReference type="ARBA" id="ARBA00023015"/>
    </source>
</evidence>
<dbReference type="InterPro" id="IPR001138">
    <property type="entry name" value="Zn2Cys6_DnaBD"/>
</dbReference>
<dbReference type="InterPro" id="IPR051089">
    <property type="entry name" value="prtT"/>
</dbReference>
<dbReference type="STRING" id="1531966.A0A0A1SXJ8"/>
<dbReference type="SMART" id="SM00066">
    <property type="entry name" value="GAL4"/>
    <property type="match status" value="1"/>
</dbReference>
<dbReference type="PANTHER" id="PTHR31845">
    <property type="entry name" value="FINGER DOMAIN PROTEIN, PUTATIVE-RELATED"/>
    <property type="match status" value="1"/>
</dbReference>
<keyword evidence="5" id="KW-0539">Nucleus</keyword>
<dbReference type="GO" id="GO:0000981">
    <property type="term" value="F:DNA-binding transcription factor activity, RNA polymerase II-specific"/>
    <property type="evidence" value="ECO:0007669"/>
    <property type="project" value="InterPro"/>
</dbReference>
<dbReference type="Proteomes" id="UP000039046">
    <property type="component" value="Unassembled WGS sequence"/>
</dbReference>
<gene>
    <name evidence="8" type="ORF">VHEMI05294</name>
</gene>
<dbReference type="EMBL" id="CDHN01000002">
    <property type="protein sequence ID" value="CEJ89451.1"/>
    <property type="molecule type" value="Genomic_DNA"/>
</dbReference>
<evidence type="ECO:0000259" key="7">
    <source>
        <dbReference type="PROSITE" id="PS00463"/>
    </source>
</evidence>
<dbReference type="CDD" id="cd00067">
    <property type="entry name" value="GAL4"/>
    <property type="match status" value="1"/>
</dbReference>
<dbReference type="GO" id="GO:0008270">
    <property type="term" value="F:zinc ion binding"/>
    <property type="evidence" value="ECO:0007669"/>
    <property type="project" value="InterPro"/>
</dbReference>
<comment type="subcellular location">
    <subcellularLocation>
        <location evidence="1">Nucleus</location>
    </subcellularLocation>
</comment>
<evidence type="ECO:0000256" key="4">
    <source>
        <dbReference type="ARBA" id="ARBA00023163"/>
    </source>
</evidence>
<dbReference type="PROSITE" id="PS00463">
    <property type="entry name" value="ZN2_CY6_FUNGAL_1"/>
    <property type="match status" value="1"/>
</dbReference>
<evidence type="ECO:0000256" key="3">
    <source>
        <dbReference type="ARBA" id="ARBA00023125"/>
    </source>
</evidence>
<proteinExistence type="predicted"/>
<evidence type="ECO:0000256" key="1">
    <source>
        <dbReference type="ARBA" id="ARBA00004123"/>
    </source>
</evidence>
<dbReference type="GO" id="GO:0000976">
    <property type="term" value="F:transcription cis-regulatory region binding"/>
    <property type="evidence" value="ECO:0007669"/>
    <property type="project" value="TreeGrafter"/>
</dbReference>
<feature type="region of interest" description="Disordered" evidence="6">
    <location>
        <begin position="39"/>
        <end position="95"/>
    </location>
</feature>
<dbReference type="SUPFAM" id="SSF57701">
    <property type="entry name" value="Zn2/Cys6 DNA-binding domain"/>
    <property type="match status" value="1"/>
</dbReference>
<dbReference type="Gene3D" id="4.10.240.10">
    <property type="entry name" value="Zn(2)-C6 fungal-type DNA-binding domain"/>
    <property type="match status" value="1"/>
</dbReference>
<name>A0A0A1SXJ8_9HYPO</name>
<dbReference type="OrthoDB" id="1600564at2759"/>
<feature type="compositionally biased region" description="Basic and acidic residues" evidence="6">
    <location>
        <begin position="58"/>
        <end position="67"/>
    </location>
</feature>
<evidence type="ECO:0000256" key="6">
    <source>
        <dbReference type="SAM" id="MobiDB-lite"/>
    </source>
</evidence>
<accession>A0A0A1SXJ8</accession>
<organism evidence="8 9">
    <name type="scientific">[Torrubiella] hemipterigena</name>
    <dbReference type="NCBI Taxonomy" id="1531966"/>
    <lineage>
        <taxon>Eukaryota</taxon>
        <taxon>Fungi</taxon>
        <taxon>Dikarya</taxon>
        <taxon>Ascomycota</taxon>
        <taxon>Pezizomycotina</taxon>
        <taxon>Sordariomycetes</taxon>
        <taxon>Hypocreomycetidae</taxon>
        <taxon>Hypocreales</taxon>
        <taxon>Clavicipitaceae</taxon>
        <taxon>Clavicipitaceae incertae sedis</taxon>
        <taxon>'Torrubiella' clade</taxon>
    </lineage>
</organism>
<evidence type="ECO:0000313" key="8">
    <source>
        <dbReference type="EMBL" id="CEJ89451.1"/>
    </source>
</evidence>
<evidence type="ECO:0000313" key="9">
    <source>
        <dbReference type="Proteomes" id="UP000039046"/>
    </source>
</evidence>
<keyword evidence="4" id="KW-0804">Transcription</keyword>
<sequence>MDISQKGPKACTTCAKAKARCIPGADGDKCERCQRLNKECFSRPPAPPRIKKRPKRSRVAELEKRLNELSSQVENAQPRGDQSPEAGVSDAPAAPANAAAAKDVLSFGHLFPSPEATLDSRDEPPKPSMWGTSAFDQLDSLWPMPEEAEVLFQEFRDIYEEVFPFVLLNRSLTSETLRDRRPYVWKAIMMVSCLFDATRQVRLAEKLLAEITIATMVDGTCKTLDVLQALHLLIGWYHYGLKGPQLTNLLFLSRSMCVGLGNNEHHHPACKYSDLDYARAIAATYYLNTTVFTTNKKTEIFMDTAQLEVCCKQIDAKKEFPSDVFLLSLVRIQLIAHNITLATSFDSNRRNPAIPLLQVVETFQQQIDTYLTSLPENLKNNTPILAHVYIAEILLKDVAISEQSCTTANIDITDRLQLLWSCVRSLRMFYQIRYAGRDLEKPRFLNLTASDVAFTLITSIKLLSVRLPGWELPQVKKELNLEEILSWLIEDLGLVVQKRQGGRRMSSAPAPIAEDPLVRLWRLLHNAKELVQIQLRRAVQNYGTEGEISPYMFGDLDESMWFDLMNEAAWGMGDESMPINVMMDNSKPYI</sequence>
<keyword evidence="2" id="KW-0805">Transcription regulation</keyword>
<dbReference type="AlphaFoldDB" id="A0A0A1SXJ8"/>
<keyword evidence="3" id="KW-0238">DNA-binding</keyword>
<evidence type="ECO:0000256" key="5">
    <source>
        <dbReference type="ARBA" id="ARBA00023242"/>
    </source>
</evidence>
<reference evidence="8 9" key="1">
    <citation type="journal article" date="2015" name="Genome Announc.">
        <title>Draft Genome Sequence and Gene Annotation of the Entomopathogenic Fungus Verticillium hemipterigenum.</title>
        <authorList>
            <person name="Horn F."/>
            <person name="Habel A."/>
            <person name="Scharf D.H."/>
            <person name="Dworschak J."/>
            <person name="Brakhage A.A."/>
            <person name="Guthke R."/>
            <person name="Hertweck C."/>
            <person name="Linde J."/>
        </authorList>
    </citation>
    <scope>NUCLEOTIDE SEQUENCE [LARGE SCALE GENOMIC DNA]</scope>
</reference>
<keyword evidence="9" id="KW-1185">Reference proteome</keyword>